<evidence type="ECO:0000256" key="1">
    <source>
        <dbReference type="SAM" id="MobiDB-lite"/>
    </source>
</evidence>
<sequence length="229" mass="25363">MVRRSERTMRSHPAAGDASQAQHAVINDEQSQFDRNAGRTRHQGHTILRIPIVQLEASSNSTAPKTIPSRATKPEQRPAANRDHTHPPIPDAKNNTRSPSIFHAVPLALALLPWDWDAAAHVQPAAVERISFGDTGDLEVQADAWDAKEECRWTGTQAGPLGDARDMEQAKTGRDWDVSGRVQWRDQKEEEDCVGDAGHIYREHAKVKESKNQSSNYHVCPSTTTPDSS</sequence>
<feature type="region of interest" description="Disordered" evidence="1">
    <location>
        <begin position="155"/>
        <end position="174"/>
    </location>
</feature>
<reference evidence="2 3" key="1">
    <citation type="submission" date="2024-04" db="EMBL/GenBank/DDBJ databases">
        <title>Phyllosticta paracitricarpa is synonymous to the EU quarantine fungus P. citricarpa based on phylogenomic analyses.</title>
        <authorList>
            <consortium name="Lawrence Berkeley National Laboratory"/>
            <person name="Van Ingen-Buijs V.A."/>
            <person name="Van Westerhoven A.C."/>
            <person name="Haridas S."/>
            <person name="Skiadas P."/>
            <person name="Martin F."/>
            <person name="Groenewald J.Z."/>
            <person name="Crous P.W."/>
            <person name="Seidl M.F."/>
        </authorList>
    </citation>
    <scope>NUCLEOTIDE SEQUENCE [LARGE SCALE GENOMIC DNA]</scope>
    <source>
        <strain evidence="2 3">CBS 122670</strain>
    </source>
</reference>
<proteinExistence type="predicted"/>
<keyword evidence="3" id="KW-1185">Reference proteome</keyword>
<feature type="compositionally biased region" description="Polar residues" evidence="1">
    <location>
        <begin position="212"/>
        <end position="229"/>
    </location>
</feature>
<accession>A0ABR1LTT2</accession>
<gene>
    <name evidence="2" type="ORF">IWX46DRAFT_583271</name>
</gene>
<evidence type="ECO:0000313" key="3">
    <source>
        <dbReference type="Proteomes" id="UP001365128"/>
    </source>
</evidence>
<evidence type="ECO:0000313" key="2">
    <source>
        <dbReference type="EMBL" id="KAK7537946.1"/>
    </source>
</evidence>
<feature type="compositionally biased region" description="Basic and acidic residues" evidence="1">
    <location>
        <begin position="163"/>
        <end position="174"/>
    </location>
</feature>
<dbReference type="Proteomes" id="UP001365128">
    <property type="component" value="Unassembled WGS sequence"/>
</dbReference>
<feature type="compositionally biased region" description="Basic and acidic residues" evidence="1">
    <location>
        <begin position="72"/>
        <end position="86"/>
    </location>
</feature>
<organism evidence="2 3">
    <name type="scientific">Phyllosticta citricarpa</name>
    <dbReference type="NCBI Taxonomy" id="55181"/>
    <lineage>
        <taxon>Eukaryota</taxon>
        <taxon>Fungi</taxon>
        <taxon>Dikarya</taxon>
        <taxon>Ascomycota</taxon>
        <taxon>Pezizomycotina</taxon>
        <taxon>Dothideomycetes</taxon>
        <taxon>Dothideomycetes incertae sedis</taxon>
        <taxon>Botryosphaeriales</taxon>
        <taxon>Phyllostictaceae</taxon>
        <taxon>Phyllosticta</taxon>
    </lineage>
</organism>
<comment type="caution">
    <text evidence="2">The sequence shown here is derived from an EMBL/GenBank/DDBJ whole genome shotgun (WGS) entry which is preliminary data.</text>
</comment>
<feature type="region of interest" description="Disordered" evidence="1">
    <location>
        <begin position="206"/>
        <end position="229"/>
    </location>
</feature>
<name>A0ABR1LTT2_9PEZI</name>
<protein>
    <submittedName>
        <fullName evidence="2">Uncharacterized protein</fullName>
    </submittedName>
</protein>
<dbReference type="EMBL" id="JBBPDW010000031">
    <property type="protein sequence ID" value="KAK7537946.1"/>
    <property type="molecule type" value="Genomic_DNA"/>
</dbReference>
<feature type="region of interest" description="Disordered" evidence="1">
    <location>
        <begin position="1"/>
        <end position="97"/>
    </location>
</feature>